<gene>
    <name evidence="1" type="ORF">RJT34_11061</name>
</gene>
<organism evidence="1 2">
    <name type="scientific">Clitoria ternatea</name>
    <name type="common">Butterfly pea</name>
    <dbReference type="NCBI Taxonomy" id="43366"/>
    <lineage>
        <taxon>Eukaryota</taxon>
        <taxon>Viridiplantae</taxon>
        <taxon>Streptophyta</taxon>
        <taxon>Embryophyta</taxon>
        <taxon>Tracheophyta</taxon>
        <taxon>Spermatophyta</taxon>
        <taxon>Magnoliopsida</taxon>
        <taxon>eudicotyledons</taxon>
        <taxon>Gunneridae</taxon>
        <taxon>Pentapetalae</taxon>
        <taxon>rosids</taxon>
        <taxon>fabids</taxon>
        <taxon>Fabales</taxon>
        <taxon>Fabaceae</taxon>
        <taxon>Papilionoideae</taxon>
        <taxon>50 kb inversion clade</taxon>
        <taxon>NPAAA clade</taxon>
        <taxon>indigoferoid/millettioid clade</taxon>
        <taxon>Phaseoleae</taxon>
        <taxon>Clitoria</taxon>
    </lineage>
</organism>
<sequence length="91" mass="10477">MLIYLNRSIQSPRNVIATWTHLVGYTQGNAMREKKKGNTTQTKTLSLSSPFICTSSSFNPNRFVVSLSKSELTIRRRRRTRLKGFVKIEDN</sequence>
<dbReference type="EMBL" id="JAYKXN010000003">
    <property type="protein sequence ID" value="KAK7300221.1"/>
    <property type="molecule type" value="Genomic_DNA"/>
</dbReference>
<protein>
    <submittedName>
        <fullName evidence="1">Uncharacterized protein</fullName>
    </submittedName>
</protein>
<proteinExistence type="predicted"/>
<reference evidence="1 2" key="1">
    <citation type="submission" date="2024-01" db="EMBL/GenBank/DDBJ databases">
        <title>The genomes of 5 underutilized Papilionoideae crops provide insights into root nodulation and disease resistance.</title>
        <authorList>
            <person name="Yuan L."/>
        </authorList>
    </citation>
    <scope>NUCLEOTIDE SEQUENCE [LARGE SCALE GENOMIC DNA]</scope>
    <source>
        <strain evidence="1">LY-2023</strain>
        <tissue evidence="1">Leaf</tissue>
    </source>
</reference>
<accession>A0AAN9JL78</accession>
<dbReference type="AlphaFoldDB" id="A0AAN9JL78"/>
<evidence type="ECO:0000313" key="2">
    <source>
        <dbReference type="Proteomes" id="UP001359559"/>
    </source>
</evidence>
<comment type="caution">
    <text evidence="1">The sequence shown here is derived from an EMBL/GenBank/DDBJ whole genome shotgun (WGS) entry which is preliminary data.</text>
</comment>
<dbReference type="Proteomes" id="UP001359559">
    <property type="component" value="Unassembled WGS sequence"/>
</dbReference>
<name>A0AAN9JL78_CLITE</name>
<keyword evidence="2" id="KW-1185">Reference proteome</keyword>
<evidence type="ECO:0000313" key="1">
    <source>
        <dbReference type="EMBL" id="KAK7300221.1"/>
    </source>
</evidence>